<evidence type="ECO:0000313" key="2">
    <source>
        <dbReference type="EMBL" id="RTQ52421.1"/>
    </source>
</evidence>
<sequence>MKPLFTVLSLAGLLLPAAASAQQWRLDVVGAGTLTHMANRSTVRSNVYQPLYVGSGLKSKAAYQVGLRISTPLRENLALEAEPRYSRVRGSFDYRFSQSEATVGVGGGLAGGYWQLPLGLRYTLSRSAQRPQLLVRVVPGYGALHPVDPVGGVPNNYAGFYRPPTPTKIALGYATRPAHWQLGLEAGVGIDVLRRLNLGLLLYHGLTPAQVLSTRGSAEYFEEATRQQKSYTISGQVRARLTTLSLQAAVRLH</sequence>
<comment type="caution">
    <text evidence="2">The sequence shown here is derived from an EMBL/GenBank/DDBJ whole genome shotgun (WGS) entry which is preliminary data.</text>
</comment>
<keyword evidence="3" id="KW-1185">Reference proteome</keyword>
<reference evidence="2 3" key="1">
    <citation type="submission" date="2018-12" db="EMBL/GenBank/DDBJ databases">
        <title>Hymenobacter gummosus sp. nov., isolated from a spring.</title>
        <authorList>
            <person name="Nie L."/>
        </authorList>
    </citation>
    <scope>NUCLEOTIDE SEQUENCE [LARGE SCALE GENOMIC DNA]</scope>
    <source>
        <strain evidence="2 3">KCTC 52166</strain>
    </source>
</reference>
<dbReference type="Proteomes" id="UP000282184">
    <property type="component" value="Unassembled WGS sequence"/>
</dbReference>
<dbReference type="AlphaFoldDB" id="A0A431U836"/>
<protein>
    <recommendedName>
        <fullName evidence="4">Outer membrane protein beta-barrel domain-containing protein</fullName>
    </recommendedName>
</protein>
<keyword evidence="1" id="KW-0732">Signal</keyword>
<name>A0A431U836_9BACT</name>
<evidence type="ECO:0008006" key="4">
    <source>
        <dbReference type="Google" id="ProtNLM"/>
    </source>
</evidence>
<organism evidence="2 3">
    <name type="scientific">Hymenobacter gummosus</name>
    <dbReference type="NCBI Taxonomy" id="1776032"/>
    <lineage>
        <taxon>Bacteria</taxon>
        <taxon>Pseudomonadati</taxon>
        <taxon>Bacteroidota</taxon>
        <taxon>Cytophagia</taxon>
        <taxon>Cytophagales</taxon>
        <taxon>Hymenobacteraceae</taxon>
        <taxon>Hymenobacter</taxon>
    </lineage>
</organism>
<dbReference type="OrthoDB" id="9820795at2"/>
<accession>A0A431U836</accession>
<gene>
    <name evidence="2" type="ORF">EJV47_05250</name>
</gene>
<proteinExistence type="predicted"/>
<evidence type="ECO:0000256" key="1">
    <source>
        <dbReference type="SAM" id="SignalP"/>
    </source>
</evidence>
<evidence type="ECO:0000313" key="3">
    <source>
        <dbReference type="Proteomes" id="UP000282184"/>
    </source>
</evidence>
<feature type="chain" id="PRO_5019336324" description="Outer membrane protein beta-barrel domain-containing protein" evidence="1">
    <location>
        <begin position="22"/>
        <end position="253"/>
    </location>
</feature>
<dbReference type="RefSeq" id="WP_126692076.1">
    <property type="nucleotide sequence ID" value="NZ_RXOF01000002.1"/>
</dbReference>
<dbReference type="EMBL" id="RXOF01000002">
    <property type="protein sequence ID" value="RTQ52421.1"/>
    <property type="molecule type" value="Genomic_DNA"/>
</dbReference>
<feature type="signal peptide" evidence="1">
    <location>
        <begin position="1"/>
        <end position="21"/>
    </location>
</feature>